<dbReference type="OrthoDB" id="9946702at2"/>
<dbReference type="AlphaFoldDB" id="A0A0P1FSN3"/>
<proteinExistence type="predicted"/>
<dbReference type="Proteomes" id="UP000051086">
    <property type="component" value="Unassembled WGS sequence"/>
</dbReference>
<organism evidence="3 5">
    <name type="scientific">Thalassovita autumnalis</name>
    <dbReference type="NCBI Taxonomy" id="2072972"/>
    <lineage>
        <taxon>Bacteria</taxon>
        <taxon>Pseudomonadati</taxon>
        <taxon>Pseudomonadota</taxon>
        <taxon>Alphaproteobacteria</taxon>
        <taxon>Rhodobacterales</taxon>
        <taxon>Roseobacteraceae</taxon>
        <taxon>Thalassovita</taxon>
    </lineage>
</organism>
<dbReference type="EMBL" id="CYSC01000023">
    <property type="protein sequence ID" value="CUH71612.1"/>
    <property type="molecule type" value="Genomic_DNA"/>
</dbReference>
<dbReference type="Proteomes" id="UP000051887">
    <property type="component" value="Unassembled WGS sequence"/>
</dbReference>
<dbReference type="RefSeq" id="WP_058242921.1">
    <property type="nucleotide sequence ID" value="NZ_CYSB01000011.1"/>
</dbReference>
<accession>A0A0P1FSN3</accession>
<keyword evidence="1" id="KW-0812">Transmembrane</keyword>
<protein>
    <submittedName>
        <fullName evidence="3">Uncharacterized protein</fullName>
    </submittedName>
</protein>
<gene>
    <name evidence="2" type="ORF">TL5118_00920</name>
    <name evidence="3" type="ORF">TL5120_01401</name>
</gene>
<keyword evidence="1" id="KW-0472">Membrane</keyword>
<reference evidence="2 4" key="1">
    <citation type="submission" date="2015-09" db="EMBL/GenBank/DDBJ databases">
        <authorList>
            <person name="Rodrigo-Torres L."/>
            <person name="Arahal D.R."/>
        </authorList>
    </citation>
    <scope>NUCLEOTIDE SEQUENCE [LARGE SCALE GENOMIC DNA]</scope>
    <source>
        <strain evidence="2 4">CECT 5118</strain>
    </source>
</reference>
<evidence type="ECO:0000313" key="5">
    <source>
        <dbReference type="Proteomes" id="UP000051887"/>
    </source>
</evidence>
<evidence type="ECO:0000256" key="1">
    <source>
        <dbReference type="SAM" id="Phobius"/>
    </source>
</evidence>
<keyword evidence="4" id="KW-1185">Reference proteome</keyword>
<feature type="transmembrane region" description="Helical" evidence="1">
    <location>
        <begin position="35"/>
        <end position="54"/>
    </location>
</feature>
<dbReference type="EMBL" id="CYSB01000011">
    <property type="protein sequence ID" value="CUH64542.1"/>
    <property type="molecule type" value="Genomic_DNA"/>
</dbReference>
<evidence type="ECO:0000313" key="2">
    <source>
        <dbReference type="EMBL" id="CUH64542.1"/>
    </source>
</evidence>
<keyword evidence="1" id="KW-1133">Transmembrane helix</keyword>
<sequence length="62" mass="6951">MSFQFQPAALVDATPVSFPAPAAMNKEKSDKPMMGGWWLVPYIASGTMFWLWFIPTVTKTII</sequence>
<evidence type="ECO:0000313" key="3">
    <source>
        <dbReference type="EMBL" id="CUH71612.1"/>
    </source>
</evidence>
<evidence type="ECO:0000313" key="4">
    <source>
        <dbReference type="Proteomes" id="UP000051086"/>
    </source>
</evidence>
<reference evidence="3 5" key="2">
    <citation type="submission" date="2015-09" db="EMBL/GenBank/DDBJ databases">
        <authorList>
            <consortium name="Swine Surveillance"/>
        </authorList>
    </citation>
    <scope>NUCLEOTIDE SEQUENCE [LARGE SCALE GENOMIC DNA]</scope>
    <source>
        <strain evidence="3 5">5120</strain>
    </source>
</reference>
<name>A0A0P1FSN3_9RHOB</name>